<evidence type="ECO:0000313" key="2">
    <source>
        <dbReference type="EMBL" id="TDT40340.1"/>
    </source>
</evidence>
<reference evidence="2 3" key="1">
    <citation type="submission" date="2019-03" db="EMBL/GenBank/DDBJ databases">
        <title>Genomic Encyclopedia of Type Strains, Phase IV (KMG-IV): sequencing the most valuable type-strain genomes for metagenomic binning, comparative biology and taxonomic classification.</title>
        <authorList>
            <person name="Goeker M."/>
        </authorList>
    </citation>
    <scope>NUCLEOTIDE SEQUENCE [LARGE SCALE GENOMIC DNA]</scope>
    <source>
        <strain evidence="2 3">DSM 15505</strain>
    </source>
</reference>
<dbReference type="Pfam" id="PF04073">
    <property type="entry name" value="tRNA_edit"/>
    <property type="match status" value="1"/>
</dbReference>
<gene>
    <name evidence="2" type="ORF">DES49_2106</name>
</gene>
<dbReference type="Gene3D" id="3.90.960.10">
    <property type="entry name" value="YbaK/aminoacyl-tRNA synthetase-associated domain"/>
    <property type="match status" value="1"/>
</dbReference>
<evidence type="ECO:0000259" key="1">
    <source>
        <dbReference type="Pfam" id="PF04073"/>
    </source>
</evidence>
<dbReference type="InterPro" id="IPR007214">
    <property type="entry name" value="YbaK/aa-tRNA-synth-assoc-dom"/>
</dbReference>
<name>A0A4R7JQC7_9GAMM</name>
<dbReference type="CDD" id="cd04332">
    <property type="entry name" value="YbaK_like"/>
    <property type="match status" value="1"/>
</dbReference>
<dbReference type="AlphaFoldDB" id="A0A4R7JQC7"/>
<protein>
    <submittedName>
        <fullName evidence="2">Ala-tRNA(Pro) deacylase</fullName>
    </submittedName>
</protein>
<feature type="domain" description="YbaK/aminoacyl-tRNA synthetase-associated" evidence="1">
    <location>
        <begin position="30"/>
        <end position="151"/>
    </location>
</feature>
<dbReference type="InterPro" id="IPR036754">
    <property type="entry name" value="YbaK/aa-tRNA-synt-asso_dom_sf"/>
</dbReference>
<keyword evidence="3" id="KW-1185">Reference proteome</keyword>
<comment type="caution">
    <text evidence="2">The sequence shown here is derived from an EMBL/GenBank/DDBJ whole genome shotgun (WGS) entry which is preliminary data.</text>
</comment>
<evidence type="ECO:0000313" key="3">
    <source>
        <dbReference type="Proteomes" id="UP000295830"/>
    </source>
</evidence>
<dbReference type="SUPFAM" id="SSF55826">
    <property type="entry name" value="YbaK/ProRS associated domain"/>
    <property type="match status" value="1"/>
</dbReference>
<accession>A0A4R7JQC7</accession>
<dbReference type="EMBL" id="SOAX01000004">
    <property type="protein sequence ID" value="TDT40340.1"/>
    <property type="molecule type" value="Genomic_DNA"/>
</dbReference>
<sequence>MFGLEVSAMPVRTLKEFLDDHDVAYRCIIHPPGFTAQSLAHHCQVPGDQVAKTVIIELDGRMAMLVMPASFRIRWDRMIDVLDTDFVELADEEDFKDSFPDCEVGAMPPFGNLFNMPVYCSETLTQQPEITFAAGSHTEAMQIAVADYLRLVHPVEISQGFIRPGTRKPAWLSRKAGRAQKAG</sequence>
<organism evidence="2 3">
    <name type="scientific">Halospina denitrificans</name>
    <dbReference type="NCBI Taxonomy" id="332522"/>
    <lineage>
        <taxon>Bacteria</taxon>
        <taxon>Pseudomonadati</taxon>
        <taxon>Pseudomonadota</taxon>
        <taxon>Gammaproteobacteria</taxon>
        <taxon>Halospina</taxon>
    </lineage>
</organism>
<proteinExistence type="predicted"/>
<dbReference type="Proteomes" id="UP000295830">
    <property type="component" value="Unassembled WGS sequence"/>
</dbReference>
<dbReference type="GO" id="GO:0002161">
    <property type="term" value="F:aminoacyl-tRNA deacylase activity"/>
    <property type="evidence" value="ECO:0007669"/>
    <property type="project" value="InterPro"/>
</dbReference>